<evidence type="ECO:0000313" key="2">
    <source>
        <dbReference type="EMBL" id="KRL56598.1"/>
    </source>
</evidence>
<accession>A0A0R1RIM5</accession>
<sequence>MSEPTVDIRPVTENDAADLLTLLEDLKKESTTFTADPALAHLSVKEEAAQLRVMISSPQNHLMVADYGGQLIGVASIIAKNETVGEIGVAILKSYWNEGLGSALMEEMLYWAKTASSLTNIVLTVQLENTYAKRLYSNLGFKVTHSDSVVNAVGDEVPAQEMTLTVHHGRQA</sequence>
<gene>
    <name evidence="2" type="ORF">FD35_GL001692</name>
</gene>
<dbReference type="PROSITE" id="PS51186">
    <property type="entry name" value="GNAT"/>
    <property type="match status" value="1"/>
</dbReference>
<dbReference type="RefSeq" id="WP_017262232.1">
    <property type="nucleotide sequence ID" value="NZ_AUAW01000005.1"/>
</dbReference>
<feature type="domain" description="N-acetyltransferase" evidence="1">
    <location>
        <begin position="6"/>
        <end position="167"/>
    </location>
</feature>
<organism evidence="2 3">
    <name type="scientific">Furfurilactobacillus rossiae DSM 15814</name>
    <dbReference type="NCBI Taxonomy" id="1114972"/>
    <lineage>
        <taxon>Bacteria</taxon>
        <taxon>Bacillati</taxon>
        <taxon>Bacillota</taxon>
        <taxon>Bacilli</taxon>
        <taxon>Lactobacillales</taxon>
        <taxon>Lactobacillaceae</taxon>
        <taxon>Furfurilactobacillus</taxon>
    </lineage>
</organism>
<dbReference type="AlphaFoldDB" id="A0A0R1RIM5"/>
<dbReference type="Proteomes" id="UP000051999">
    <property type="component" value="Unassembled WGS sequence"/>
</dbReference>
<dbReference type="InterPro" id="IPR016181">
    <property type="entry name" value="Acyl_CoA_acyltransferase"/>
</dbReference>
<dbReference type="STRING" id="1114972.FD35_GL001692"/>
<dbReference type="GO" id="GO:0016747">
    <property type="term" value="F:acyltransferase activity, transferring groups other than amino-acyl groups"/>
    <property type="evidence" value="ECO:0007669"/>
    <property type="project" value="InterPro"/>
</dbReference>
<dbReference type="eggNOG" id="COG1670">
    <property type="taxonomic scope" value="Bacteria"/>
</dbReference>
<dbReference type="PANTHER" id="PTHR43415">
    <property type="entry name" value="SPERMIDINE N(1)-ACETYLTRANSFERASE"/>
    <property type="match status" value="1"/>
</dbReference>
<protein>
    <recommendedName>
        <fullName evidence="1">N-acetyltransferase domain-containing protein</fullName>
    </recommendedName>
</protein>
<dbReference type="CDD" id="cd04301">
    <property type="entry name" value="NAT_SF"/>
    <property type="match status" value="1"/>
</dbReference>
<dbReference type="EMBL" id="AZFF01000003">
    <property type="protein sequence ID" value="KRL56598.1"/>
    <property type="molecule type" value="Genomic_DNA"/>
</dbReference>
<dbReference type="PANTHER" id="PTHR43415:SF3">
    <property type="entry name" value="GNAT-FAMILY ACETYLTRANSFERASE"/>
    <property type="match status" value="1"/>
</dbReference>
<evidence type="ECO:0000313" key="3">
    <source>
        <dbReference type="Proteomes" id="UP000051999"/>
    </source>
</evidence>
<proteinExistence type="predicted"/>
<dbReference type="Pfam" id="PF00583">
    <property type="entry name" value="Acetyltransf_1"/>
    <property type="match status" value="1"/>
</dbReference>
<dbReference type="Gene3D" id="3.40.630.30">
    <property type="match status" value="1"/>
</dbReference>
<comment type="caution">
    <text evidence="2">The sequence shown here is derived from an EMBL/GenBank/DDBJ whole genome shotgun (WGS) entry which is preliminary data.</text>
</comment>
<dbReference type="OrthoDB" id="948250at2"/>
<dbReference type="PATRIC" id="fig|1114972.6.peg.1719"/>
<keyword evidence="3" id="KW-1185">Reference proteome</keyword>
<evidence type="ECO:0000259" key="1">
    <source>
        <dbReference type="PROSITE" id="PS51186"/>
    </source>
</evidence>
<dbReference type="SUPFAM" id="SSF55729">
    <property type="entry name" value="Acyl-CoA N-acyltransferases (Nat)"/>
    <property type="match status" value="1"/>
</dbReference>
<dbReference type="InterPro" id="IPR000182">
    <property type="entry name" value="GNAT_dom"/>
</dbReference>
<reference evidence="2 3" key="1">
    <citation type="journal article" date="2015" name="Genome Announc.">
        <title>Expanding the biotechnology potential of lactobacilli through comparative genomics of 213 strains and associated genera.</title>
        <authorList>
            <person name="Sun Z."/>
            <person name="Harris H.M."/>
            <person name="McCann A."/>
            <person name="Guo C."/>
            <person name="Argimon S."/>
            <person name="Zhang W."/>
            <person name="Yang X."/>
            <person name="Jeffery I.B."/>
            <person name="Cooney J.C."/>
            <person name="Kagawa T.F."/>
            <person name="Liu W."/>
            <person name="Song Y."/>
            <person name="Salvetti E."/>
            <person name="Wrobel A."/>
            <person name="Rasinkangas P."/>
            <person name="Parkhill J."/>
            <person name="Rea M.C."/>
            <person name="O'Sullivan O."/>
            <person name="Ritari J."/>
            <person name="Douillard F.P."/>
            <person name="Paul Ross R."/>
            <person name="Yang R."/>
            <person name="Briner A.E."/>
            <person name="Felis G.E."/>
            <person name="de Vos W.M."/>
            <person name="Barrangou R."/>
            <person name="Klaenhammer T.R."/>
            <person name="Caufield P.W."/>
            <person name="Cui Y."/>
            <person name="Zhang H."/>
            <person name="O'Toole P.W."/>
        </authorList>
    </citation>
    <scope>NUCLEOTIDE SEQUENCE [LARGE SCALE GENOMIC DNA]</scope>
    <source>
        <strain evidence="2 3">DSM 15814</strain>
    </source>
</reference>
<name>A0A0R1RIM5_9LACO</name>